<sequence length="292" mass="30150">MPVWKVPIMIPVLSDPSFPRLWGARLPAAAGIACLLTVGVSQAQSPPPPAVDTPRPTAAEARGQVDAAVGRLTCAGVETTETGKGLRIAGYVGSSEDAGVLKAALTALPPGIDLDAQVAVRPWPLCEALGIAGLAGGPKESPEGQGADAPTLGFNRPLNKPSLVYRKGETLEITVTAGMPGHLTVDYIDTDGSVIHMVPMRLRPDDRVEAGRRVTLGVAKSATDRIYTISPPFGPAMILALVTRDPLFPADREEVEPAGPYLAGLRAALAALPADAKGAIAVRSAVLTTVAE</sequence>
<reference evidence="3" key="1">
    <citation type="submission" date="2017-10" db="EMBL/GenBank/DDBJ databases">
        <authorList>
            <person name="Kravchenko I.K."/>
            <person name="Grouzdev D.S."/>
        </authorList>
    </citation>
    <scope>NUCLEOTIDE SEQUENCE [LARGE SCALE GENOMIC DNA]</scope>
    <source>
        <strain evidence="3">B2</strain>
    </source>
</reference>
<keyword evidence="3" id="KW-1185">Reference proteome</keyword>
<evidence type="ECO:0000313" key="3">
    <source>
        <dbReference type="Proteomes" id="UP000225379"/>
    </source>
</evidence>
<dbReference type="InterPro" id="IPR025493">
    <property type="entry name" value="DUF4384"/>
</dbReference>
<dbReference type="Pfam" id="PF14326">
    <property type="entry name" value="DUF4384"/>
    <property type="match status" value="1"/>
</dbReference>
<protein>
    <recommendedName>
        <fullName evidence="1">DUF4384 domain-containing protein</fullName>
    </recommendedName>
</protein>
<accession>A0A2B8B9L4</accession>
<dbReference type="OrthoDB" id="9801841at2"/>
<evidence type="ECO:0000313" key="2">
    <source>
        <dbReference type="EMBL" id="PGH55416.1"/>
    </source>
</evidence>
<gene>
    <name evidence="2" type="ORF">CRT60_19095</name>
</gene>
<name>A0A2B8B9L4_9PROT</name>
<dbReference type="Proteomes" id="UP000225379">
    <property type="component" value="Unassembled WGS sequence"/>
</dbReference>
<organism evidence="2 3">
    <name type="scientific">Azospirillum palustre</name>
    <dbReference type="NCBI Taxonomy" id="2044885"/>
    <lineage>
        <taxon>Bacteria</taxon>
        <taxon>Pseudomonadati</taxon>
        <taxon>Pseudomonadota</taxon>
        <taxon>Alphaproteobacteria</taxon>
        <taxon>Rhodospirillales</taxon>
        <taxon>Azospirillaceae</taxon>
        <taxon>Azospirillum</taxon>
    </lineage>
</organism>
<evidence type="ECO:0000259" key="1">
    <source>
        <dbReference type="Pfam" id="PF14326"/>
    </source>
</evidence>
<dbReference type="EMBL" id="PDKW01000042">
    <property type="protein sequence ID" value="PGH55416.1"/>
    <property type="molecule type" value="Genomic_DNA"/>
</dbReference>
<feature type="domain" description="DUF4384" evidence="1">
    <location>
        <begin position="164"/>
        <end position="246"/>
    </location>
</feature>
<dbReference type="AlphaFoldDB" id="A0A2B8B9L4"/>
<proteinExistence type="predicted"/>
<comment type="caution">
    <text evidence="2">The sequence shown here is derived from an EMBL/GenBank/DDBJ whole genome shotgun (WGS) entry which is preliminary data.</text>
</comment>